<keyword evidence="4" id="KW-0540">Nuclease</keyword>
<feature type="domain" description="Endonuclease/exonuclease/phosphatase" evidence="3">
    <location>
        <begin position="55"/>
        <end position="277"/>
    </location>
</feature>
<feature type="region of interest" description="Disordered" evidence="1">
    <location>
        <begin position="25"/>
        <end position="46"/>
    </location>
</feature>
<dbReference type="GO" id="GO:0004519">
    <property type="term" value="F:endonuclease activity"/>
    <property type="evidence" value="ECO:0007669"/>
    <property type="project" value="UniProtKB-KW"/>
</dbReference>
<keyword evidence="4" id="KW-0269">Exonuclease</keyword>
<name>A0A7W7HT90_9ACTN</name>
<dbReference type="InterPro" id="IPR005135">
    <property type="entry name" value="Endo/exonuclease/phosphatase"/>
</dbReference>
<dbReference type="Proteomes" id="UP000578112">
    <property type="component" value="Unassembled WGS sequence"/>
</dbReference>
<proteinExistence type="predicted"/>
<dbReference type="InterPro" id="IPR036691">
    <property type="entry name" value="Endo/exonu/phosph_ase_sf"/>
</dbReference>
<dbReference type="GO" id="GO:0004527">
    <property type="term" value="F:exonuclease activity"/>
    <property type="evidence" value="ECO:0007669"/>
    <property type="project" value="UniProtKB-KW"/>
</dbReference>
<evidence type="ECO:0000259" key="3">
    <source>
        <dbReference type="Pfam" id="PF03372"/>
    </source>
</evidence>
<dbReference type="Pfam" id="PF03372">
    <property type="entry name" value="Exo_endo_phos"/>
    <property type="match status" value="1"/>
</dbReference>
<dbReference type="AlphaFoldDB" id="A0A7W7HT90"/>
<gene>
    <name evidence="4" type="ORF">BJ971_000907</name>
</gene>
<organism evidence="4 5">
    <name type="scientific">Actinoplanes digitatis</name>
    <dbReference type="NCBI Taxonomy" id="1868"/>
    <lineage>
        <taxon>Bacteria</taxon>
        <taxon>Bacillati</taxon>
        <taxon>Actinomycetota</taxon>
        <taxon>Actinomycetes</taxon>
        <taxon>Micromonosporales</taxon>
        <taxon>Micromonosporaceae</taxon>
        <taxon>Actinoplanes</taxon>
    </lineage>
</organism>
<dbReference type="SUPFAM" id="SSF56219">
    <property type="entry name" value="DNase I-like"/>
    <property type="match status" value="1"/>
</dbReference>
<dbReference type="RefSeq" id="WP_184990095.1">
    <property type="nucleotide sequence ID" value="NZ_BOMK01000068.1"/>
</dbReference>
<protein>
    <submittedName>
        <fullName evidence="4">Endonuclease/exonuclease/phosphatase family metal-dependent hydrolase</fullName>
    </submittedName>
</protein>
<feature type="signal peptide" evidence="2">
    <location>
        <begin position="1"/>
        <end position="23"/>
    </location>
</feature>
<evidence type="ECO:0000256" key="2">
    <source>
        <dbReference type="SAM" id="SignalP"/>
    </source>
</evidence>
<comment type="caution">
    <text evidence="4">The sequence shown here is derived from an EMBL/GenBank/DDBJ whole genome shotgun (WGS) entry which is preliminary data.</text>
</comment>
<evidence type="ECO:0000313" key="4">
    <source>
        <dbReference type="EMBL" id="MBB4760351.1"/>
    </source>
</evidence>
<feature type="chain" id="PRO_5031227931" evidence="2">
    <location>
        <begin position="24"/>
        <end position="294"/>
    </location>
</feature>
<keyword evidence="4" id="KW-0378">Hydrolase</keyword>
<accession>A0A7W7HT90</accession>
<evidence type="ECO:0000256" key="1">
    <source>
        <dbReference type="SAM" id="MobiDB-lite"/>
    </source>
</evidence>
<keyword evidence="5" id="KW-1185">Reference proteome</keyword>
<reference evidence="4 5" key="1">
    <citation type="submission" date="2020-08" db="EMBL/GenBank/DDBJ databases">
        <title>Sequencing the genomes of 1000 actinobacteria strains.</title>
        <authorList>
            <person name="Klenk H.-P."/>
        </authorList>
    </citation>
    <scope>NUCLEOTIDE SEQUENCE [LARGE SCALE GENOMIC DNA]</scope>
    <source>
        <strain evidence="4 5">DSM 43149</strain>
    </source>
</reference>
<dbReference type="Gene3D" id="3.60.10.10">
    <property type="entry name" value="Endonuclease/exonuclease/phosphatase"/>
    <property type="match status" value="1"/>
</dbReference>
<sequence length="294" mass="31491">MKIAVVLAALLSGLLAVAPQAQARASPTTRAPAGTEVLPETTTETQGPPTVEVFTFNVCGNLCRHGEVALTAKHIAGQIRRRETSVAMLQELCYSQYLGIRRLLVKRGYSAVFARATTGGQCDNDDRRHGRGFGVAIVARGTLYGKVVRRLPSPHPGRQEPRVALGARLRVAGRPILVVTTHTAPSGPNLALQLATVQRWLEPIAAGRPVILGGDLNSPPDSLDLVPFATMFQEADGRAEPLPTFIPKWIKIDYLFGSRGFLTPRSATTACGDLSDHCLYVGSFAIPDQVGLTP</sequence>
<dbReference type="EMBL" id="JACHNH010000001">
    <property type="protein sequence ID" value="MBB4760351.1"/>
    <property type="molecule type" value="Genomic_DNA"/>
</dbReference>
<keyword evidence="4" id="KW-0255">Endonuclease</keyword>
<keyword evidence="2" id="KW-0732">Signal</keyword>
<evidence type="ECO:0000313" key="5">
    <source>
        <dbReference type="Proteomes" id="UP000578112"/>
    </source>
</evidence>